<dbReference type="Proteomes" id="UP001501556">
    <property type="component" value="Unassembled WGS sequence"/>
</dbReference>
<dbReference type="RefSeq" id="WP_345123691.1">
    <property type="nucleotide sequence ID" value="NZ_BAABDI010000011.1"/>
</dbReference>
<gene>
    <name evidence="1" type="ORF">GCM10022407_19860</name>
</gene>
<evidence type="ECO:0000313" key="2">
    <source>
        <dbReference type="Proteomes" id="UP001501556"/>
    </source>
</evidence>
<organism evidence="1 2">
    <name type="scientific">Hymenobacter antarcticus</name>
    <dbReference type="NCBI Taxonomy" id="486270"/>
    <lineage>
        <taxon>Bacteria</taxon>
        <taxon>Pseudomonadati</taxon>
        <taxon>Bacteroidota</taxon>
        <taxon>Cytophagia</taxon>
        <taxon>Cytophagales</taxon>
        <taxon>Hymenobacteraceae</taxon>
        <taxon>Hymenobacter</taxon>
    </lineage>
</organism>
<accession>A0ABP7PZR1</accession>
<proteinExistence type="predicted"/>
<name>A0ABP7PZR1_9BACT</name>
<evidence type="ECO:0008006" key="3">
    <source>
        <dbReference type="Google" id="ProtNLM"/>
    </source>
</evidence>
<sequence length="70" mass="7718">MKTYTLDIIAPDDEEMVAAILEALSKRNVIRFAAAAPWQSLSDDELEAQIVASDGQPRLSFAEARQRLGL</sequence>
<protein>
    <recommendedName>
        <fullName evidence="3">Addiction module component</fullName>
    </recommendedName>
</protein>
<reference evidence="2" key="1">
    <citation type="journal article" date="2019" name="Int. J. Syst. Evol. Microbiol.">
        <title>The Global Catalogue of Microorganisms (GCM) 10K type strain sequencing project: providing services to taxonomists for standard genome sequencing and annotation.</title>
        <authorList>
            <consortium name="The Broad Institute Genomics Platform"/>
            <consortium name="The Broad Institute Genome Sequencing Center for Infectious Disease"/>
            <person name="Wu L."/>
            <person name="Ma J."/>
        </authorList>
    </citation>
    <scope>NUCLEOTIDE SEQUENCE [LARGE SCALE GENOMIC DNA]</scope>
    <source>
        <strain evidence="2">JCM 17217</strain>
    </source>
</reference>
<comment type="caution">
    <text evidence="1">The sequence shown here is derived from an EMBL/GenBank/DDBJ whole genome shotgun (WGS) entry which is preliminary data.</text>
</comment>
<evidence type="ECO:0000313" key="1">
    <source>
        <dbReference type="EMBL" id="GAA3974130.1"/>
    </source>
</evidence>
<keyword evidence="2" id="KW-1185">Reference proteome</keyword>
<dbReference type="EMBL" id="BAABDI010000011">
    <property type="protein sequence ID" value="GAA3974130.1"/>
    <property type="molecule type" value="Genomic_DNA"/>
</dbReference>